<keyword evidence="3" id="KW-0238">DNA-binding</keyword>
<reference evidence="7 8" key="1">
    <citation type="submission" date="2019-02" db="EMBL/GenBank/DDBJ databases">
        <title>Deep-cultivation of Planctomycetes and their phenomic and genomic characterization uncovers novel biology.</title>
        <authorList>
            <person name="Wiegand S."/>
            <person name="Jogler M."/>
            <person name="Boedeker C."/>
            <person name="Pinto D."/>
            <person name="Vollmers J."/>
            <person name="Rivas-Marin E."/>
            <person name="Kohn T."/>
            <person name="Peeters S.H."/>
            <person name="Heuer A."/>
            <person name="Rast P."/>
            <person name="Oberbeckmann S."/>
            <person name="Bunk B."/>
            <person name="Jeske O."/>
            <person name="Meyerdierks A."/>
            <person name="Storesund J.E."/>
            <person name="Kallscheuer N."/>
            <person name="Luecker S."/>
            <person name="Lage O.M."/>
            <person name="Pohl T."/>
            <person name="Merkel B.J."/>
            <person name="Hornburger P."/>
            <person name="Mueller R.-W."/>
            <person name="Bruemmer F."/>
            <person name="Labrenz M."/>
            <person name="Spormann A.M."/>
            <person name="Op den Camp H."/>
            <person name="Overmann J."/>
            <person name="Amann R."/>
            <person name="Jetten M.S.M."/>
            <person name="Mascher T."/>
            <person name="Medema M.H."/>
            <person name="Devos D.P."/>
            <person name="Kaster A.-K."/>
            <person name="Ovreas L."/>
            <person name="Rohde M."/>
            <person name="Galperin M.Y."/>
            <person name="Jogler C."/>
        </authorList>
    </citation>
    <scope>NUCLEOTIDE SEQUENCE [LARGE SCALE GENOMIC DNA]</scope>
    <source>
        <strain evidence="7 8">Mal4</strain>
    </source>
</reference>
<dbReference type="InterPro" id="IPR036388">
    <property type="entry name" value="WH-like_DNA-bd_sf"/>
</dbReference>
<dbReference type="SUPFAM" id="SSF88659">
    <property type="entry name" value="Sigma3 and sigma4 domains of RNA polymerase sigma factors"/>
    <property type="match status" value="1"/>
</dbReference>
<dbReference type="InterPro" id="IPR013324">
    <property type="entry name" value="RNA_pol_sigma_r3/r4-like"/>
</dbReference>
<evidence type="ECO:0000259" key="6">
    <source>
        <dbReference type="Pfam" id="PF08281"/>
    </source>
</evidence>
<keyword evidence="4" id="KW-0804">Transcription</keyword>
<dbReference type="Pfam" id="PF08281">
    <property type="entry name" value="Sigma70_r4_2"/>
    <property type="match status" value="1"/>
</dbReference>
<dbReference type="AlphaFoldDB" id="A0A517ZEP1"/>
<dbReference type="KEGG" id="mri:Mal4_53000"/>
<dbReference type="GO" id="GO:0016987">
    <property type="term" value="F:sigma factor activity"/>
    <property type="evidence" value="ECO:0007669"/>
    <property type="project" value="UniProtKB-KW"/>
</dbReference>
<dbReference type="Proteomes" id="UP000320496">
    <property type="component" value="Chromosome"/>
</dbReference>
<evidence type="ECO:0000256" key="1">
    <source>
        <dbReference type="ARBA" id="ARBA00023015"/>
    </source>
</evidence>
<keyword evidence="8" id="KW-1185">Reference proteome</keyword>
<evidence type="ECO:0000256" key="4">
    <source>
        <dbReference type="ARBA" id="ARBA00023163"/>
    </source>
</evidence>
<keyword evidence="1" id="KW-0805">Transcription regulation</keyword>
<proteinExistence type="predicted"/>
<evidence type="ECO:0000313" key="7">
    <source>
        <dbReference type="EMBL" id="QDU40937.1"/>
    </source>
</evidence>
<feature type="domain" description="RNA polymerase sigma factor 70 region 4 type 2" evidence="6">
    <location>
        <begin position="137"/>
        <end position="182"/>
    </location>
</feature>
<dbReference type="InterPro" id="IPR013249">
    <property type="entry name" value="RNA_pol_sigma70_r4_t2"/>
</dbReference>
<evidence type="ECO:0000256" key="2">
    <source>
        <dbReference type="ARBA" id="ARBA00023082"/>
    </source>
</evidence>
<protein>
    <submittedName>
        <fullName evidence="7">RNA polymerase sigma factor SigY</fullName>
    </submittedName>
</protein>
<accession>A0A517ZEP1</accession>
<dbReference type="GO" id="GO:0003677">
    <property type="term" value="F:DNA binding"/>
    <property type="evidence" value="ECO:0007669"/>
    <property type="project" value="UniProtKB-KW"/>
</dbReference>
<evidence type="ECO:0000256" key="5">
    <source>
        <dbReference type="SAM" id="MobiDB-lite"/>
    </source>
</evidence>
<dbReference type="PANTHER" id="PTHR30385:SF7">
    <property type="entry name" value="RNA POLYMERASE SIGMA FACTOR FLIA"/>
    <property type="match status" value="1"/>
</dbReference>
<feature type="region of interest" description="Disordered" evidence="5">
    <location>
        <begin position="86"/>
        <end position="111"/>
    </location>
</feature>
<gene>
    <name evidence="7" type="ORF">Mal4_53000</name>
</gene>
<evidence type="ECO:0000313" key="8">
    <source>
        <dbReference type="Proteomes" id="UP000320496"/>
    </source>
</evidence>
<evidence type="ECO:0000256" key="3">
    <source>
        <dbReference type="ARBA" id="ARBA00023125"/>
    </source>
</evidence>
<dbReference type="PANTHER" id="PTHR30385">
    <property type="entry name" value="SIGMA FACTOR F FLAGELLAR"/>
    <property type="match status" value="1"/>
</dbReference>
<dbReference type="RefSeq" id="WP_197443850.1">
    <property type="nucleotide sequence ID" value="NZ_CP036275.1"/>
</dbReference>
<dbReference type="GO" id="GO:0006352">
    <property type="term" value="P:DNA-templated transcription initiation"/>
    <property type="evidence" value="ECO:0007669"/>
    <property type="project" value="InterPro"/>
</dbReference>
<name>A0A517ZEP1_9PLAN</name>
<dbReference type="EMBL" id="CP036275">
    <property type="protein sequence ID" value="QDU40937.1"/>
    <property type="molecule type" value="Genomic_DNA"/>
</dbReference>
<dbReference type="Gene3D" id="1.10.10.10">
    <property type="entry name" value="Winged helix-like DNA-binding domain superfamily/Winged helix DNA-binding domain"/>
    <property type="match status" value="1"/>
</dbReference>
<keyword evidence="2" id="KW-0731">Sigma factor</keyword>
<organism evidence="7 8">
    <name type="scientific">Maioricimonas rarisocia</name>
    <dbReference type="NCBI Taxonomy" id="2528026"/>
    <lineage>
        <taxon>Bacteria</taxon>
        <taxon>Pseudomonadati</taxon>
        <taxon>Planctomycetota</taxon>
        <taxon>Planctomycetia</taxon>
        <taxon>Planctomycetales</taxon>
        <taxon>Planctomycetaceae</taxon>
        <taxon>Maioricimonas</taxon>
    </lineage>
</organism>
<sequence length="201" mass="22581">MGESELKGLIASAKQGDERAFAELTRRAIEQRSGSSSNSPPGLAAPIVVETLFEAIRIADESGHRPRSRWFAWLLQLVVRGRQRLRSSDSEDTNTLRHRHEGASLSDSSSQLLHDTVLEPDASSEAAVHAELVRLTQRSLEALSPPDRTVLELRYWMGCTMPELARRLDCTEAEAARRLRLAIGSFRREMTQEDEARDFDK</sequence>